<protein>
    <recommendedName>
        <fullName evidence="3">Immunoglobulin I-set domain-containing protein</fullName>
    </recommendedName>
</protein>
<dbReference type="AlphaFoldDB" id="A0AAV9RBR1"/>
<dbReference type="Proteomes" id="UP001311232">
    <property type="component" value="Unassembled WGS sequence"/>
</dbReference>
<proteinExistence type="predicted"/>
<gene>
    <name evidence="1" type="ORF">CRENBAI_021675</name>
</gene>
<dbReference type="EMBL" id="JAHHUM010002077">
    <property type="protein sequence ID" value="KAK5606411.1"/>
    <property type="molecule type" value="Genomic_DNA"/>
</dbReference>
<comment type="caution">
    <text evidence="1">The sequence shown here is derived from an EMBL/GenBank/DDBJ whole genome shotgun (WGS) entry which is preliminary data.</text>
</comment>
<name>A0AAV9RBR1_9TELE</name>
<evidence type="ECO:0000313" key="1">
    <source>
        <dbReference type="EMBL" id="KAK5606411.1"/>
    </source>
</evidence>
<evidence type="ECO:0008006" key="3">
    <source>
        <dbReference type="Google" id="ProtNLM"/>
    </source>
</evidence>
<accession>A0AAV9RBR1</accession>
<sequence length="101" mass="11211">MRVYLDSRPDSQMKDQSGVVLWFRGIIQEGREEERAITLDNHLVVLATTAADAGPYHVEAVNEITGENVTSPTVYLSISEKKEVAGMLPEQFGDLTDQHPP</sequence>
<organism evidence="1 2">
    <name type="scientific">Crenichthys baileyi</name>
    <name type="common">White River springfish</name>
    <dbReference type="NCBI Taxonomy" id="28760"/>
    <lineage>
        <taxon>Eukaryota</taxon>
        <taxon>Metazoa</taxon>
        <taxon>Chordata</taxon>
        <taxon>Craniata</taxon>
        <taxon>Vertebrata</taxon>
        <taxon>Euteleostomi</taxon>
        <taxon>Actinopterygii</taxon>
        <taxon>Neopterygii</taxon>
        <taxon>Teleostei</taxon>
        <taxon>Neoteleostei</taxon>
        <taxon>Acanthomorphata</taxon>
        <taxon>Ovalentaria</taxon>
        <taxon>Atherinomorphae</taxon>
        <taxon>Cyprinodontiformes</taxon>
        <taxon>Goodeidae</taxon>
        <taxon>Crenichthys</taxon>
    </lineage>
</organism>
<reference evidence="1 2" key="1">
    <citation type="submission" date="2021-06" db="EMBL/GenBank/DDBJ databases">
        <authorList>
            <person name="Palmer J.M."/>
        </authorList>
    </citation>
    <scope>NUCLEOTIDE SEQUENCE [LARGE SCALE GENOMIC DNA]</scope>
    <source>
        <strain evidence="1 2">MEX-2019</strain>
        <tissue evidence="1">Muscle</tissue>
    </source>
</reference>
<keyword evidence="2" id="KW-1185">Reference proteome</keyword>
<evidence type="ECO:0000313" key="2">
    <source>
        <dbReference type="Proteomes" id="UP001311232"/>
    </source>
</evidence>